<evidence type="ECO:0000256" key="4">
    <source>
        <dbReference type="RuleBase" id="RU363019"/>
    </source>
</evidence>
<dbReference type="CDD" id="cd00317">
    <property type="entry name" value="cyclophilin"/>
    <property type="match status" value="1"/>
</dbReference>
<dbReference type="PANTHER" id="PTHR45625">
    <property type="entry name" value="PEPTIDYL-PROLYL CIS-TRANS ISOMERASE-RELATED"/>
    <property type="match status" value="1"/>
</dbReference>
<dbReference type="PANTHER" id="PTHR45625:SF4">
    <property type="entry name" value="PEPTIDYLPROLYL ISOMERASE DOMAIN AND WD REPEAT-CONTAINING PROTEIN 1"/>
    <property type="match status" value="1"/>
</dbReference>
<dbReference type="GO" id="GO:0003755">
    <property type="term" value="F:peptidyl-prolyl cis-trans isomerase activity"/>
    <property type="evidence" value="ECO:0007669"/>
    <property type="project" value="UniProtKB-UniRule"/>
</dbReference>
<dbReference type="InterPro" id="IPR044666">
    <property type="entry name" value="Cyclophilin_A-like"/>
</dbReference>
<dbReference type="AlphaFoldDB" id="A0A8S8XIN5"/>
<dbReference type="Gene3D" id="2.40.100.10">
    <property type="entry name" value="Cyclophilin-like"/>
    <property type="match status" value="1"/>
</dbReference>
<dbReference type="Proteomes" id="UP000681075">
    <property type="component" value="Unassembled WGS sequence"/>
</dbReference>
<evidence type="ECO:0000256" key="2">
    <source>
        <dbReference type="ARBA" id="ARBA00023110"/>
    </source>
</evidence>
<keyword evidence="2 4" id="KW-0697">Rotamase</keyword>
<dbReference type="InterPro" id="IPR020892">
    <property type="entry name" value="Cyclophilin-type_PPIase_CS"/>
</dbReference>
<dbReference type="InterPro" id="IPR029000">
    <property type="entry name" value="Cyclophilin-like_dom_sf"/>
</dbReference>
<keyword evidence="8" id="KW-1185">Reference proteome</keyword>
<protein>
    <recommendedName>
        <fullName evidence="4">Peptidyl-prolyl cis-trans isomerase</fullName>
        <shortName evidence="4">PPIase</shortName>
        <ecNumber evidence="4">5.2.1.8</ecNumber>
    </recommendedName>
</protein>
<comment type="catalytic activity">
    <reaction evidence="4">
        <text>[protein]-peptidylproline (omega=180) = [protein]-peptidylproline (omega=0)</text>
        <dbReference type="Rhea" id="RHEA:16237"/>
        <dbReference type="Rhea" id="RHEA-COMP:10747"/>
        <dbReference type="Rhea" id="RHEA-COMP:10748"/>
        <dbReference type="ChEBI" id="CHEBI:83833"/>
        <dbReference type="ChEBI" id="CHEBI:83834"/>
        <dbReference type="EC" id="5.2.1.8"/>
    </reaction>
</comment>
<name>A0A8S8XIN5_9PROT</name>
<feature type="chain" id="PRO_5035963757" description="Peptidyl-prolyl cis-trans isomerase" evidence="4">
    <location>
        <begin position="22"/>
        <end position="194"/>
    </location>
</feature>
<sequence>MRAWVASLAIVVGLAGFGAPAAATPAWFPPTLDPENTLVMLTQNGTVLIGLRPDLAPNHVARVKQLTRNWFYDGTPFHRVIDGFVVQGGDPTGTGEGGTGKKLKAEFSPPSKASHVRGTLAMARDTGNDTADSQFYITLADVPRLDGKYTIFGTVIAGMDVVDQIKKAPKGLKSGKVTDPDWLIAMRVAADLND</sequence>
<feature type="compositionally biased region" description="Gly residues" evidence="5">
    <location>
        <begin position="90"/>
        <end position="100"/>
    </location>
</feature>
<dbReference type="PROSITE" id="PS50072">
    <property type="entry name" value="CSA_PPIASE_2"/>
    <property type="match status" value="1"/>
</dbReference>
<keyword evidence="3 4" id="KW-0413">Isomerase</keyword>
<comment type="similarity">
    <text evidence="1 4">Belongs to the cyclophilin-type PPIase family.</text>
</comment>
<feature type="domain" description="PPIase cyclophilin-type" evidence="6">
    <location>
        <begin position="45"/>
        <end position="180"/>
    </location>
</feature>
<evidence type="ECO:0000313" key="8">
    <source>
        <dbReference type="Proteomes" id="UP000681075"/>
    </source>
</evidence>
<dbReference type="RefSeq" id="WP_420245039.1">
    <property type="nucleotide sequence ID" value="NZ_BOPV01000001.1"/>
</dbReference>
<accession>A0A8S8XIN5</accession>
<evidence type="ECO:0000313" key="7">
    <source>
        <dbReference type="EMBL" id="GIL41527.1"/>
    </source>
</evidence>
<feature type="region of interest" description="Disordered" evidence="5">
    <location>
        <begin position="90"/>
        <end position="109"/>
    </location>
</feature>
<dbReference type="PRINTS" id="PR00153">
    <property type="entry name" value="CSAPPISMRASE"/>
</dbReference>
<dbReference type="Pfam" id="PF00160">
    <property type="entry name" value="Pro_isomerase"/>
    <property type="match status" value="1"/>
</dbReference>
<feature type="signal peptide" evidence="4">
    <location>
        <begin position="1"/>
        <end position="21"/>
    </location>
</feature>
<dbReference type="PROSITE" id="PS00170">
    <property type="entry name" value="CSA_PPIASE_1"/>
    <property type="match status" value="1"/>
</dbReference>
<dbReference type="EMBL" id="BOPV01000001">
    <property type="protein sequence ID" value="GIL41527.1"/>
    <property type="molecule type" value="Genomic_DNA"/>
</dbReference>
<comment type="caution">
    <text evidence="7">The sequence shown here is derived from an EMBL/GenBank/DDBJ whole genome shotgun (WGS) entry which is preliminary data.</text>
</comment>
<comment type="function">
    <text evidence="4">PPIases accelerate the folding of proteins. It catalyzes the cis-trans isomerization of proline imidic peptide bonds in oligopeptides.</text>
</comment>
<reference evidence="7" key="1">
    <citation type="submission" date="2021-02" db="EMBL/GenBank/DDBJ databases">
        <title>Genome sequence of Rhodospirillales sp. strain TMPK1 isolated from soil.</title>
        <authorList>
            <person name="Nakai R."/>
            <person name="Kusada H."/>
            <person name="Tamaki H."/>
        </authorList>
    </citation>
    <scope>NUCLEOTIDE SEQUENCE</scope>
    <source>
        <strain evidence="7">TMPK1</strain>
    </source>
</reference>
<dbReference type="InterPro" id="IPR002130">
    <property type="entry name" value="Cyclophilin-type_PPIase_dom"/>
</dbReference>
<keyword evidence="4" id="KW-0732">Signal</keyword>
<dbReference type="EC" id="5.2.1.8" evidence="4"/>
<dbReference type="GO" id="GO:0006457">
    <property type="term" value="P:protein folding"/>
    <property type="evidence" value="ECO:0007669"/>
    <property type="project" value="InterPro"/>
</dbReference>
<organism evidence="7 8">
    <name type="scientific">Roseiterribacter gracilis</name>
    <dbReference type="NCBI Taxonomy" id="2812848"/>
    <lineage>
        <taxon>Bacteria</taxon>
        <taxon>Pseudomonadati</taxon>
        <taxon>Pseudomonadota</taxon>
        <taxon>Alphaproteobacteria</taxon>
        <taxon>Rhodospirillales</taxon>
        <taxon>Roseiterribacteraceae</taxon>
        <taxon>Roseiterribacter</taxon>
    </lineage>
</organism>
<evidence type="ECO:0000259" key="6">
    <source>
        <dbReference type="PROSITE" id="PS50072"/>
    </source>
</evidence>
<dbReference type="SUPFAM" id="SSF50891">
    <property type="entry name" value="Cyclophilin-like"/>
    <property type="match status" value="1"/>
</dbReference>
<evidence type="ECO:0000256" key="1">
    <source>
        <dbReference type="ARBA" id="ARBA00007365"/>
    </source>
</evidence>
<proteinExistence type="inferred from homology"/>
<gene>
    <name evidence="7" type="ORF">TMPK1_37640</name>
</gene>
<evidence type="ECO:0000256" key="5">
    <source>
        <dbReference type="SAM" id="MobiDB-lite"/>
    </source>
</evidence>
<evidence type="ECO:0000256" key="3">
    <source>
        <dbReference type="ARBA" id="ARBA00023235"/>
    </source>
</evidence>